<dbReference type="HOGENOM" id="CLU_106110_1_1_1"/>
<gene>
    <name evidence="4" type="ORF">DACRYDRAFT_105225</name>
</gene>
<dbReference type="Proteomes" id="UP000030653">
    <property type="component" value="Unassembled WGS sequence"/>
</dbReference>
<evidence type="ECO:0000256" key="1">
    <source>
        <dbReference type="ARBA" id="ARBA00008060"/>
    </source>
</evidence>
<keyword evidence="3" id="KW-0234">DNA repair</keyword>
<dbReference type="GO" id="GO:0032798">
    <property type="term" value="C:Swi5-Sfr1 complex"/>
    <property type="evidence" value="ECO:0007669"/>
    <property type="project" value="TreeGrafter"/>
</dbReference>
<dbReference type="InterPro" id="IPR010760">
    <property type="entry name" value="DNA-repair_Swi5"/>
</dbReference>
<evidence type="ECO:0008006" key="6">
    <source>
        <dbReference type="Google" id="ProtNLM"/>
    </source>
</evidence>
<accession>M5G1S8</accession>
<dbReference type="GeneID" id="63683120"/>
<protein>
    <recommendedName>
        <fullName evidence="6">Swi5-domain-containing protein</fullName>
    </recommendedName>
</protein>
<dbReference type="RefSeq" id="XP_040631050.1">
    <property type="nucleotide sequence ID" value="XM_040768058.1"/>
</dbReference>
<evidence type="ECO:0000256" key="3">
    <source>
        <dbReference type="ARBA" id="ARBA00023204"/>
    </source>
</evidence>
<proteinExistence type="inferred from homology"/>
<evidence type="ECO:0000256" key="2">
    <source>
        <dbReference type="ARBA" id="ARBA00022763"/>
    </source>
</evidence>
<dbReference type="GO" id="GO:0000709">
    <property type="term" value="P:meiotic joint molecule formation"/>
    <property type="evidence" value="ECO:0007669"/>
    <property type="project" value="TreeGrafter"/>
</dbReference>
<dbReference type="AlphaFoldDB" id="M5G1S8"/>
<evidence type="ECO:0000313" key="4">
    <source>
        <dbReference type="EMBL" id="EJU04156.1"/>
    </source>
</evidence>
<reference evidence="4 5" key="1">
    <citation type="journal article" date="2012" name="Science">
        <title>The Paleozoic origin of enzymatic lignin decomposition reconstructed from 31 fungal genomes.</title>
        <authorList>
            <person name="Floudas D."/>
            <person name="Binder M."/>
            <person name="Riley R."/>
            <person name="Barry K."/>
            <person name="Blanchette R.A."/>
            <person name="Henrissat B."/>
            <person name="Martinez A.T."/>
            <person name="Otillar R."/>
            <person name="Spatafora J.W."/>
            <person name="Yadav J.S."/>
            <person name="Aerts A."/>
            <person name="Benoit I."/>
            <person name="Boyd A."/>
            <person name="Carlson A."/>
            <person name="Copeland A."/>
            <person name="Coutinho P.M."/>
            <person name="de Vries R.P."/>
            <person name="Ferreira P."/>
            <person name="Findley K."/>
            <person name="Foster B."/>
            <person name="Gaskell J."/>
            <person name="Glotzer D."/>
            <person name="Gorecki P."/>
            <person name="Heitman J."/>
            <person name="Hesse C."/>
            <person name="Hori C."/>
            <person name="Igarashi K."/>
            <person name="Jurgens J.A."/>
            <person name="Kallen N."/>
            <person name="Kersten P."/>
            <person name="Kohler A."/>
            <person name="Kuees U."/>
            <person name="Kumar T.K.A."/>
            <person name="Kuo A."/>
            <person name="LaButti K."/>
            <person name="Larrondo L.F."/>
            <person name="Lindquist E."/>
            <person name="Ling A."/>
            <person name="Lombard V."/>
            <person name="Lucas S."/>
            <person name="Lundell T."/>
            <person name="Martin R."/>
            <person name="McLaughlin D.J."/>
            <person name="Morgenstern I."/>
            <person name="Morin E."/>
            <person name="Murat C."/>
            <person name="Nagy L.G."/>
            <person name="Nolan M."/>
            <person name="Ohm R.A."/>
            <person name="Patyshakuliyeva A."/>
            <person name="Rokas A."/>
            <person name="Ruiz-Duenas F.J."/>
            <person name="Sabat G."/>
            <person name="Salamov A."/>
            <person name="Samejima M."/>
            <person name="Schmutz J."/>
            <person name="Slot J.C."/>
            <person name="St John F."/>
            <person name="Stenlid J."/>
            <person name="Sun H."/>
            <person name="Sun S."/>
            <person name="Syed K."/>
            <person name="Tsang A."/>
            <person name="Wiebenga A."/>
            <person name="Young D."/>
            <person name="Pisabarro A."/>
            <person name="Eastwood D.C."/>
            <person name="Martin F."/>
            <person name="Cullen D."/>
            <person name="Grigoriev I.V."/>
            <person name="Hibbett D.S."/>
        </authorList>
    </citation>
    <scope>NUCLEOTIDE SEQUENCE [LARGE SCALE GENOMIC DNA]</scope>
    <source>
        <strain evidence="4 5">DJM-731 SS1</strain>
    </source>
</reference>
<dbReference type="GO" id="GO:0010772">
    <property type="term" value="P:meiotic DNA recombinase assembly involved in reciprocal meiotic recombination"/>
    <property type="evidence" value="ECO:0007669"/>
    <property type="project" value="TreeGrafter"/>
</dbReference>
<dbReference type="GO" id="GO:0034974">
    <property type="term" value="C:Swi5-Swi2 complex"/>
    <property type="evidence" value="ECO:0007669"/>
    <property type="project" value="TreeGrafter"/>
</dbReference>
<keyword evidence="2" id="KW-0227">DNA damage</keyword>
<dbReference type="OMA" id="RQVHNDY"/>
<keyword evidence="5" id="KW-1185">Reference proteome</keyword>
<comment type="similarity">
    <text evidence="1">Belongs to the SWI5/SAE3 family.</text>
</comment>
<dbReference type="Pfam" id="PF07061">
    <property type="entry name" value="Swi5"/>
    <property type="match status" value="1"/>
</dbReference>
<evidence type="ECO:0000313" key="5">
    <source>
        <dbReference type="Proteomes" id="UP000030653"/>
    </source>
</evidence>
<dbReference type="OrthoDB" id="255837at2759"/>
<dbReference type="PANTHER" id="PTHR28529:SF2">
    <property type="entry name" value="DNA REPAIR PROTEIN SWI5 HOMOLOG"/>
    <property type="match status" value="1"/>
</dbReference>
<organism evidence="4 5">
    <name type="scientific">Dacryopinax primogenitus (strain DJM 731)</name>
    <name type="common">Brown rot fungus</name>
    <dbReference type="NCBI Taxonomy" id="1858805"/>
    <lineage>
        <taxon>Eukaryota</taxon>
        <taxon>Fungi</taxon>
        <taxon>Dikarya</taxon>
        <taxon>Basidiomycota</taxon>
        <taxon>Agaricomycotina</taxon>
        <taxon>Dacrymycetes</taxon>
        <taxon>Dacrymycetales</taxon>
        <taxon>Dacrymycetaceae</taxon>
        <taxon>Dacryopinax</taxon>
    </lineage>
</organism>
<dbReference type="EMBL" id="JH795858">
    <property type="protein sequence ID" value="EJU04156.1"/>
    <property type="molecule type" value="Genomic_DNA"/>
</dbReference>
<sequence>MPSSSKELTKEEEEGIREEIAELENELGGKDPDAAIKEHIALLHQYNELKDATQIMIGKMATMKDTTVRKLHEDYGLTSDD</sequence>
<dbReference type="PANTHER" id="PTHR28529">
    <property type="entry name" value="DNA REPAIR PROTEIN SWI5 HOMOLOG"/>
    <property type="match status" value="1"/>
</dbReference>
<dbReference type="Gene3D" id="1.20.5.170">
    <property type="match status" value="1"/>
</dbReference>
<name>M5G1S8_DACPD</name>